<evidence type="ECO:0000313" key="3">
    <source>
        <dbReference type="Proteomes" id="UP000008827"/>
    </source>
</evidence>
<gene>
    <name evidence="1" type="ORF">GLYMA_16G167400</name>
</gene>
<dbReference type="EnsemblPlants" id="KRH08697">
    <property type="protein sequence ID" value="KRH08697"/>
    <property type="gene ID" value="GLYMA_16G167400"/>
</dbReference>
<name>A0A0R0G0B5_SOYBN</name>
<accession>A0A0R0G0B5</accession>
<protein>
    <submittedName>
        <fullName evidence="1 2">Uncharacterized protein</fullName>
    </submittedName>
</protein>
<dbReference type="EMBL" id="CM000849">
    <property type="protein sequence ID" value="KRH08697.1"/>
    <property type="molecule type" value="Genomic_DNA"/>
</dbReference>
<keyword evidence="3" id="KW-1185">Reference proteome</keyword>
<reference evidence="1 2" key="1">
    <citation type="journal article" date="2010" name="Nature">
        <title>Genome sequence of the palaeopolyploid soybean.</title>
        <authorList>
            <person name="Schmutz J."/>
            <person name="Cannon S.B."/>
            <person name="Schlueter J."/>
            <person name="Ma J."/>
            <person name="Mitros T."/>
            <person name="Nelson W."/>
            <person name="Hyten D.L."/>
            <person name="Song Q."/>
            <person name="Thelen J.J."/>
            <person name="Cheng J."/>
            <person name="Xu D."/>
            <person name="Hellsten U."/>
            <person name="May G.D."/>
            <person name="Yu Y."/>
            <person name="Sakurai T."/>
            <person name="Umezawa T."/>
            <person name="Bhattacharyya M.K."/>
            <person name="Sandhu D."/>
            <person name="Valliyodan B."/>
            <person name="Lindquist E."/>
            <person name="Peto M."/>
            <person name="Grant D."/>
            <person name="Shu S."/>
            <person name="Goodstein D."/>
            <person name="Barry K."/>
            <person name="Futrell-Griggs M."/>
            <person name="Abernathy B."/>
            <person name="Du J."/>
            <person name="Tian Z."/>
            <person name="Zhu L."/>
            <person name="Gill N."/>
            <person name="Joshi T."/>
            <person name="Libault M."/>
            <person name="Sethuraman A."/>
            <person name="Zhang X.-C."/>
            <person name="Shinozaki K."/>
            <person name="Nguyen H.T."/>
            <person name="Wing R.A."/>
            <person name="Cregan P."/>
            <person name="Specht J."/>
            <person name="Grimwood J."/>
            <person name="Rokhsar D."/>
            <person name="Stacey G."/>
            <person name="Shoemaker R.C."/>
            <person name="Jackson S.A."/>
        </authorList>
    </citation>
    <scope>NUCLEOTIDE SEQUENCE [LARGE SCALE GENOMIC DNA]</scope>
    <source>
        <strain evidence="2">cv. Williams 82</strain>
        <tissue evidence="1">Callus</tissue>
    </source>
</reference>
<dbReference type="InParanoid" id="A0A0R0G0B5"/>
<sequence length="100" mass="11587">MSGAKGKKKGASLLSIARRERDTFQKIAQLRNPAYSCSPQPHFLHTETSRNPLRLLALTTSLLASCLDKINTTHFKKSYIPVEFLVEKKRRCEERWKRRT</sequence>
<dbReference type="AlphaFoldDB" id="A0A0R0G0B5"/>
<evidence type="ECO:0000313" key="1">
    <source>
        <dbReference type="EMBL" id="KRH08697.1"/>
    </source>
</evidence>
<reference evidence="1" key="3">
    <citation type="submission" date="2018-07" db="EMBL/GenBank/DDBJ databases">
        <title>WGS assembly of Glycine max.</title>
        <authorList>
            <person name="Schmutz J."/>
            <person name="Cannon S."/>
            <person name="Schlueter J."/>
            <person name="Ma J."/>
            <person name="Mitros T."/>
            <person name="Nelson W."/>
            <person name="Hyten D."/>
            <person name="Song Q."/>
            <person name="Thelen J."/>
            <person name="Cheng J."/>
            <person name="Xu D."/>
            <person name="Hellsten U."/>
            <person name="May G."/>
            <person name="Yu Y."/>
            <person name="Sakurai T."/>
            <person name="Umezawa T."/>
            <person name="Bhattacharyya M."/>
            <person name="Sandhu D."/>
            <person name="Valliyodan B."/>
            <person name="Lindquist E."/>
            <person name="Peto M."/>
            <person name="Grant D."/>
            <person name="Shu S."/>
            <person name="Goodstein D."/>
            <person name="Barry K."/>
            <person name="Futrell-Griggs M."/>
            <person name="Abernathy B."/>
            <person name="Du J."/>
            <person name="Tian Z."/>
            <person name="Zhu L."/>
            <person name="Gill N."/>
            <person name="Joshi T."/>
            <person name="Libault M."/>
            <person name="Sethuraman A."/>
            <person name="Zhang X."/>
            <person name="Shinozaki K."/>
            <person name="Nguyen H."/>
            <person name="Wing R."/>
            <person name="Cregan P."/>
            <person name="Specht J."/>
            <person name="Grimwood J."/>
            <person name="Rokhsar D."/>
            <person name="Stacey G."/>
            <person name="Shoemaker R."/>
            <person name="Jackson S."/>
        </authorList>
    </citation>
    <scope>NUCLEOTIDE SEQUENCE</scope>
    <source>
        <tissue evidence="1">Callus</tissue>
    </source>
</reference>
<proteinExistence type="predicted"/>
<organism evidence="1">
    <name type="scientific">Glycine max</name>
    <name type="common">Soybean</name>
    <name type="synonym">Glycine hispida</name>
    <dbReference type="NCBI Taxonomy" id="3847"/>
    <lineage>
        <taxon>Eukaryota</taxon>
        <taxon>Viridiplantae</taxon>
        <taxon>Streptophyta</taxon>
        <taxon>Embryophyta</taxon>
        <taxon>Tracheophyta</taxon>
        <taxon>Spermatophyta</taxon>
        <taxon>Magnoliopsida</taxon>
        <taxon>eudicotyledons</taxon>
        <taxon>Gunneridae</taxon>
        <taxon>Pentapetalae</taxon>
        <taxon>rosids</taxon>
        <taxon>fabids</taxon>
        <taxon>Fabales</taxon>
        <taxon>Fabaceae</taxon>
        <taxon>Papilionoideae</taxon>
        <taxon>50 kb inversion clade</taxon>
        <taxon>NPAAA clade</taxon>
        <taxon>indigoferoid/millettioid clade</taxon>
        <taxon>Phaseoleae</taxon>
        <taxon>Glycine</taxon>
        <taxon>Glycine subgen. Soja</taxon>
    </lineage>
</organism>
<reference evidence="2" key="2">
    <citation type="submission" date="2018-02" db="UniProtKB">
        <authorList>
            <consortium name="EnsemblPlants"/>
        </authorList>
    </citation>
    <scope>IDENTIFICATION</scope>
    <source>
        <strain evidence="2">Williams 82</strain>
    </source>
</reference>
<dbReference type="Gramene" id="KRH08697">
    <property type="protein sequence ID" value="KRH08697"/>
    <property type="gene ID" value="GLYMA_16G167400"/>
</dbReference>
<dbReference type="Proteomes" id="UP000008827">
    <property type="component" value="Chromosome 16"/>
</dbReference>
<evidence type="ECO:0000313" key="2">
    <source>
        <dbReference type="EnsemblPlants" id="KRH08697"/>
    </source>
</evidence>